<proteinExistence type="predicted"/>
<dbReference type="InterPro" id="IPR053793">
    <property type="entry name" value="PB1-like"/>
</dbReference>
<dbReference type="SMART" id="SM00666">
    <property type="entry name" value="PB1"/>
    <property type="match status" value="1"/>
</dbReference>
<dbReference type="InterPro" id="IPR000270">
    <property type="entry name" value="PB1_dom"/>
</dbReference>
<dbReference type="GO" id="GO:0003700">
    <property type="term" value="F:DNA-binding transcription factor activity"/>
    <property type="evidence" value="ECO:0007669"/>
    <property type="project" value="InterPro"/>
</dbReference>
<evidence type="ECO:0000256" key="3">
    <source>
        <dbReference type="ARBA" id="ARBA00023125"/>
    </source>
</evidence>
<dbReference type="STRING" id="43335.A0A4U5NMX6"/>
<evidence type="ECO:0000259" key="7">
    <source>
        <dbReference type="PROSITE" id="PS51519"/>
    </source>
</evidence>
<dbReference type="InterPro" id="IPR034891">
    <property type="entry name" value="PB1_NLP"/>
</dbReference>
<dbReference type="EMBL" id="RCHU01001018">
    <property type="protein sequence ID" value="TKR84192.1"/>
    <property type="molecule type" value="Genomic_DNA"/>
</dbReference>
<keyword evidence="5" id="KW-0539">Nucleus</keyword>
<feature type="compositionally biased region" description="Polar residues" evidence="6">
    <location>
        <begin position="295"/>
        <end position="306"/>
    </location>
</feature>
<evidence type="ECO:0000256" key="2">
    <source>
        <dbReference type="ARBA" id="ARBA00023015"/>
    </source>
</evidence>
<dbReference type="PANTHER" id="PTHR32002">
    <property type="entry name" value="PROTEIN NLP8"/>
    <property type="match status" value="1"/>
</dbReference>
<dbReference type="AlphaFoldDB" id="A0A4U5NMX6"/>
<feature type="domain" description="RWP-RK" evidence="7">
    <location>
        <begin position="321"/>
        <end position="426"/>
    </location>
</feature>
<evidence type="ECO:0008006" key="10">
    <source>
        <dbReference type="Google" id="ProtNLM"/>
    </source>
</evidence>
<dbReference type="Gene3D" id="3.10.20.90">
    <property type="entry name" value="Phosphatidylinositol 3-kinase Catalytic Subunit, Chain A, domain 1"/>
    <property type="match status" value="1"/>
</dbReference>
<protein>
    <recommendedName>
        <fullName evidence="10">PB1 domain-containing protein</fullName>
    </recommendedName>
</protein>
<evidence type="ECO:0000256" key="1">
    <source>
        <dbReference type="ARBA" id="ARBA00011726"/>
    </source>
</evidence>
<dbReference type="SUPFAM" id="SSF54277">
    <property type="entry name" value="CAD &amp; PB1 domains"/>
    <property type="match status" value="1"/>
</dbReference>
<feature type="region of interest" description="Disordered" evidence="6">
    <location>
        <begin position="220"/>
        <end position="239"/>
    </location>
</feature>
<feature type="compositionally biased region" description="Polar residues" evidence="6">
    <location>
        <begin position="222"/>
        <end position="234"/>
    </location>
</feature>
<dbReference type="InterPro" id="IPR045012">
    <property type="entry name" value="NLP"/>
</dbReference>
<dbReference type="InterPro" id="IPR055081">
    <property type="entry name" value="NLP1-9_GAF"/>
</dbReference>
<keyword evidence="2" id="KW-0805">Transcription regulation</keyword>
<comment type="subunit">
    <text evidence="1">Homodimers and heterodimers.</text>
</comment>
<comment type="caution">
    <text evidence="9">The sequence shown here is derived from an EMBL/GenBank/DDBJ whole genome shotgun (WGS) entry which is preliminary data.</text>
</comment>
<dbReference type="CDD" id="cd06407">
    <property type="entry name" value="PB1_NLP"/>
    <property type="match status" value="1"/>
</dbReference>
<name>A0A4U5NMX6_POPAL</name>
<evidence type="ECO:0000256" key="5">
    <source>
        <dbReference type="ARBA" id="ARBA00023242"/>
    </source>
</evidence>
<feature type="region of interest" description="Disordered" evidence="6">
    <location>
        <begin position="295"/>
        <end position="331"/>
    </location>
</feature>
<evidence type="ECO:0000256" key="4">
    <source>
        <dbReference type="ARBA" id="ARBA00023163"/>
    </source>
</evidence>
<dbReference type="PANTHER" id="PTHR32002:SF73">
    <property type="entry name" value="FACTOR, PUTATIVE-RELATED"/>
    <property type="match status" value="1"/>
</dbReference>
<gene>
    <name evidence="9" type="ORF">D5086_0000262250</name>
</gene>
<dbReference type="InterPro" id="IPR003035">
    <property type="entry name" value="RWP-RK_dom"/>
</dbReference>
<dbReference type="PROSITE" id="PS51519">
    <property type="entry name" value="RWP_RK"/>
    <property type="match status" value="1"/>
</dbReference>
<dbReference type="Pfam" id="PF00564">
    <property type="entry name" value="PB1"/>
    <property type="match status" value="1"/>
</dbReference>
<accession>A0A4U5NMX6</accession>
<dbReference type="Pfam" id="PF22922">
    <property type="entry name" value="GAF_NLP"/>
    <property type="match status" value="2"/>
</dbReference>
<evidence type="ECO:0000313" key="9">
    <source>
        <dbReference type="EMBL" id="TKR84192.1"/>
    </source>
</evidence>
<sequence length="675" mass="75548">MDMLNEESSEVRADTVIEQEQMELGVVEMVPRGFPGPGFLGELPEWTPDAVDLRTSEDFCSPGVKTCNGLNQVAVTEISEIVKSVCKTYGLPLALTWALRSRQGIFQVFTWQVFEQYILLGQGIVGRAFTTQKQCLANDITSFSKKDYPLAHHAKIFGLHAAIAIPMRSIATGLVEFVLELFLPKDCKDTEEQKKMWDLLPIAIQQVCWSSQVVMDRGLDNGENQSFESSSSKQPPLDESSWISRMVEAQKKNQSFCVTWGYPKEPKEEFKMITHWDDSAMELDHKQVISELGQLQQNSRPNSNTDGDGVSSAFGRHLSFGSRKTGKKRRTKTDIQTISLEVLRQYFAGSLKDAAQSLSDKHLLENQLDIILQKPLLSFSFFALLLSKEYADNGITRWPSRKIKKVDHSLRKLQQVIDTVQGAKGAIQIESFYSAFPELSSTKLSSHAPSSSFMRSDSSKHFDSPAEDTIFSGTTSKSHSSPCSRSSCSSNCCSARAQQHAATVITGSSNGNGALPAETSNGVLKRTDSSELAEFYSLDNEGEPDFLLRSHIHKTRTINEQIHQSLLETPPQFGQSRRGGDVFIVKAIFGEEKVRLFLQPNWGLRDLQQEIGKRFKIDDFTGFGLKYMDDDGEWIRLTSDDDLVECKETHKFCQSNTIKLSLYKYSTAFGCRGSC</sequence>
<keyword evidence="3" id="KW-0238">DNA-binding</keyword>
<reference evidence="9" key="1">
    <citation type="submission" date="2018-10" db="EMBL/GenBank/DDBJ databases">
        <title>Population genomic analysis revealed the cold adaptation of white poplar.</title>
        <authorList>
            <person name="Liu Y.-J."/>
        </authorList>
    </citation>
    <scope>NUCLEOTIDE SEQUENCE [LARGE SCALE GENOMIC DNA]</scope>
    <source>
        <strain evidence="9">PAL-ZL1</strain>
    </source>
</reference>
<keyword evidence="4" id="KW-0804">Transcription</keyword>
<evidence type="ECO:0000259" key="8">
    <source>
        <dbReference type="PROSITE" id="PS51745"/>
    </source>
</evidence>
<dbReference type="PROSITE" id="PS51745">
    <property type="entry name" value="PB1"/>
    <property type="match status" value="1"/>
</dbReference>
<dbReference type="GO" id="GO:0003677">
    <property type="term" value="F:DNA binding"/>
    <property type="evidence" value="ECO:0007669"/>
    <property type="project" value="UniProtKB-KW"/>
</dbReference>
<evidence type="ECO:0000256" key="6">
    <source>
        <dbReference type="SAM" id="MobiDB-lite"/>
    </source>
</evidence>
<feature type="domain" description="PB1" evidence="8">
    <location>
        <begin position="582"/>
        <end position="665"/>
    </location>
</feature>
<organism evidence="9">
    <name type="scientific">Populus alba</name>
    <name type="common">White poplar</name>
    <dbReference type="NCBI Taxonomy" id="43335"/>
    <lineage>
        <taxon>Eukaryota</taxon>
        <taxon>Viridiplantae</taxon>
        <taxon>Streptophyta</taxon>
        <taxon>Embryophyta</taxon>
        <taxon>Tracheophyta</taxon>
        <taxon>Spermatophyta</taxon>
        <taxon>Magnoliopsida</taxon>
        <taxon>eudicotyledons</taxon>
        <taxon>Gunneridae</taxon>
        <taxon>Pentapetalae</taxon>
        <taxon>rosids</taxon>
        <taxon>fabids</taxon>
        <taxon>Malpighiales</taxon>
        <taxon>Salicaceae</taxon>
        <taxon>Saliceae</taxon>
        <taxon>Populus</taxon>
    </lineage>
</organism>